<keyword evidence="1" id="KW-0808">Transferase</keyword>
<feature type="transmembrane region" description="Helical" evidence="4">
    <location>
        <begin position="149"/>
        <end position="165"/>
    </location>
</feature>
<dbReference type="GO" id="GO:0016301">
    <property type="term" value="F:kinase activity"/>
    <property type="evidence" value="ECO:0007669"/>
    <property type="project" value="UniProtKB-KW"/>
</dbReference>
<keyword evidence="7" id="KW-1185">Reference proteome</keyword>
<sequence>MLPSLPPWLRPAPDSTVAIDLRIGKSPWVEAVHLVWSIWVFITPMFVPGGYSLRWALLTLGSYPLFVLLYALCLLLPRRLASRPAYGLIALCIVLMPWYPSGISYFIFGCVMLRMHFAQSTLAYVGQLLLANAVFLGAALWIGYPWQSVAWTPIMTLVIGLVVNVERANQEKDAEIRMSHDEVRRLAATAERERIGRDLHDLLGHTLSLITLKLELSRKLFDRDPAASRRELEDAEGVARHALAEVRSAVTGFRATDLAAELASARLMLECSGVHLDYDLPPVGLSEDTESGLALVLREAATNIARHARAGSARIRFTRDGQHLRVLVADDGIGGVGSHGNGLGGMRERVARLGGKLAIESPRGQGTRLQLELPCVPATAAPAMPAHACGAARERAHPAAAPGPAS</sequence>
<evidence type="ECO:0000259" key="5">
    <source>
        <dbReference type="SMART" id="SM00387"/>
    </source>
</evidence>
<keyword evidence="4" id="KW-0472">Membrane</keyword>
<dbReference type="InterPro" id="IPR003594">
    <property type="entry name" value="HATPase_dom"/>
</dbReference>
<keyword evidence="4" id="KW-0812">Transmembrane</keyword>
<reference evidence="7" key="1">
    <citation type="journal article" date="2019" name="Int. J. Syst. Evol. Microbiol.">
        <title>The Global Catalogue of Microorganisms (GCM) 10K type strain sequencing project: providing services to taxonomists for standard genome sequencing and annotation.</title>
        <authorList>
            <consortium name="The Broad Institute Genomics Platform"/>
            <consortium name="The Broad Institute Genome Sequencing Center for Infectious Disease"/>
            <person name="Wu L."/>
            <person name="Ma J."/>
        </authorList>
    </citation>
    <scope>NUCLEOTIDE SEQUENCE [LARGE SCALE GENOMIC DNA]</scope>
    <source>
        <strain evidence="7">KCTC 42211</strain>
    </source>
</reference>
<comment type="caution">
    <text evidence="6">The sequence shown here is derived from an EMBL/GenBank/DDBJ whole genome shotgun (WGS) entry which is preliminary data.</text>
</comment>
<evidence type="ECO:0000256" key="2">
    <source>
        <dbReference type="ARBA" id="ARBA00022777"/>
    </source>
</evidence>
<dbReference type="InterPro" id="IPR011712">
    <property type="entry name" value="Sig_transdc_His_kin_sub3_dim/P"/>
</dbReference>
<dbReference type="Pfam" id="PF07730">
    <property type="entry name" value="HisKA_3"/>
    <property type="match status" value="1"/>
</dbReference>
<dbReference type="SMART" id="SM00387">
    <property type="entry name" value="HATPase_c"/>
    <property type="match status" value="1"/>
</dbReference>
<evidence type="ECO:0000256" key="4">
    <source>
        <dbReference type="SAM" id="Phobius"/>
    </source>
</evidence>
<feature type="domain" description="Histidine kinase/HSP90-like ATPase" evidence="5">
    <location>
        <begin position="288"/>
        <end position="377"/>
    </location>
</feature>
<dbReference type="InterPro" id="IPR036890">
    <property type="entry name" value="HATPase_C_sf"/>
</dbReference>
<dbReference type="PANTHER" id="PTHR24421:SF63">
    <property type="entry name" value="SENSOR HISTIDINE KINASE DESK"/>
    <property type="match status" value="1"/>
</dbReference>
<keyword evidence="4" id="KW-1133">Transmembrane helix</keyword>
<dbReference type="InterPro" id="IPR050482">
    <property type="entry name" value="Sensor_HK_TwoCompSys"/>
</dbReference>
<dbReference type="Gene3D" id="1.20.5.1930">
    <property type="match status" value="1"/>
</dbReference>
<dbReference type="RefSeq" id="WP_386713167.1">
    <property type="nucleotide sequence ID" value="NZ_JBHRYF010000022.1"/>
</dbReference>
<keyword evidence="2 6" id="KW-0418">Kinase</keyword>
<feature type="transmembrane region" description="Helical" evidence="4">
    <location>
        <begin position="88"/>
        <end position="115"/>
    </location>
</feature>
<feature type="transmembrane region" description="Helical" evidence="4">
    <location>
        <begin position="121"/>
        <end position="142"/>
    </location>
</feature>
<dbReference type="Pfam" id="PF02518">
    <property type="entry name" value="HATPase_c"/>
    <property type="match status" value="1"/>
</dbReference>
<dbReference type="Proteomes" id="UP001595724">
    <property type="component" value="Unassembled WGS sequence"/>
</dbReference>
<dbReference type="SUPFAM" id="SSF55874">
    <property type="entry name" value="ATPase domain of HSP90 chaperone/DNA topoisomerase II/histidine kinase"/>
    <property type="match status" value="1"/>
</dbReference>
<protein>
    <submittedName>
        <fullName evidence="6">Sensor histidine kinase</fullName>
    </submittedName>
</protein>
<feature type="transmembrane region" description="Helical" evidence="4">
    <location>
        <begin position="28"/>
        <end position="47"/>
    </location>
</feature>
<dbReference type="CDD" id="cd16917">
    <property type="entry name" value="HATPase_UhpB-NarQ-NarX-like"/>
    <property type="match status" value="1"/>
</dbReference>
<evidence type="ECO:0000256" key="3">
    <source>
        <dbReference type="ARBA" id="ARBA00023012"/>
    </source>
</evidence>
<gene>
    <name evidence="6" type="ORF">ACFOM9_15840</name>
</gene>
<organism evidence="6 7">
    <name type="scientific">Luteimonas notoginsengisoli</name>
    <dbReference type="NCBI Taxonomy" id="1578200"/>
    <lineage>
        <taxon>Bacteria</taxon>
        <taxon>Pseudomonadati</taxon>
        <taxon>Pseudomonadota</taxon>
        <taxon>Gammaproteobacteria</taxon>
        <taxon>Lysobacterales</taxon>
        <taxon>Lysobacteraceae</taxon>
        <taxon>Luteimonas</taxon>
    </lineage>
</organism>
<feature type="transmembrane region" description="Helical" evidence="4">
    <location>
        <begin position="53"/>
        <end position="76"/>
    </location>
</feature>
<dbReference type="EMBL" id="JBHRYF010000022">
    <property type="protein sequence ID" value="MFC3661531.1"/>
    <property type="molecule type" value="Genomic_DNA"/>
</dbReference>
<proteinExistence type="predicted"/>
<evidence type="ECO:0000256" key="1">
    <source>
        <dbReference type="ARBA" id="ARBA00022679"/>
    </source>
</evidence>
<evidence type="ECO:0000313" key="7">
    <source>
        <dbReference type="Proteomes" id="UP001595724"/>
    </source>
</evidence>
<dbReference type="Gene3D" id="3.30.565.10">
    <property type="entry name" value="Histidine kinase-like ATPase, C-terminal domain"/>
    <property type="match status" value="1"/>
</dbReference>
<evidence type="ECO:0000313" key="6">
    <source>
        <dbReference type="EMBL" id="MFC3661531.1"/>
    </source>
</evidence>
<name>A0ABV7UY39_9GAMM</name>
<keyword evidence="3" id="KW-0902">Two-component regulatory system</keyword>
<dbReference type="PANTHER" id="PTHR24421">
    <property type="entry name" value="NITRATE/NITRITE SENSOR PROTEIN NARX-RELATED"/>
    <property type="match status" value="1"/>
</dbReference>
<accession>A0ABV7UY39</accession>